<organism evidence="2 3">
    <name type="scientific">Eisenbergiella porci</name>
    <dbReference type="NCBI Taxonomy" id="2652274"/>
    <lineage>
        <taxon>Bacteria</taxon>
        <taxon>Bacillati</taxon>
        <taxon>Bacillota</taxon>
        <taxon>Clostridia</taxon>
        <taxon>Lachnospirales</taxon>
        <taxon>Lachnospiraceae</taxon>
        <taxon>Eisenbergiella</taxon>
    </lineage>
</organism>
<sequence length="134" mass="14888">MKNMVYICSPFRGSSKVSEAENIRRARHYCEIVARLHPELMPIAPHLYFPQFMDDRDPDCRAYGLAKGIELLDLCDTIAVEGLGVMEPSEGMAREIEYAKSHGIKIVDIEYFTRPKAAKDAADSAAAPALMPAT</sequence>
<dbReference type="Pfam" id="PF24963">
    <property type="entry name" value="DUF7768"/>
    <property type="match status" value="1"/>
</dbReference>
<feature type="domain" description="DUF7768" evidence="1">
    <location>
        <begin position="4"/>
        <end position="107"/>
    </location>
</feature>
<dbReference type="Gene3D" id="3.40.50.10400">
    <property type="entry name" value="Hypothetical protein PA1492"/>
    <property type="match status" value="1"/>
</dbReference>
<evidence type="ECO:0000259" key="1">
    <source>
        <dbReference type="Pfam" id="PF24963"/>
    </source>
</evidence>
<evidence type="ECO:0000313" key="2">
    <source>
        <dbReference type="EMBL" id="MSS90445.1"/>
    </source>
</evidence>
<keyword evidence="3" id="KW-1185">Reference proteome</keyword>
<name>A0A6N7WL18_9FIRM</name>
<gene>
    <name evidence="2" type="ORF">FYJ45_19820</name>
</gene>
<evidence type="ECO:0000313" key="3">
    <source>
        <dbReference type="Proteomes" id="UP000436047"/>
    </source>
</evidence>
<dbReference type="Proteomes" id="UP000436047">
    <property type="component" value="Unassembled WGS sequence"/>
</dbReference>
<dbReference type="AlphaFoldDB" id="A0A6N7WL18"/>
<protein>
    <submittedName>
        <fullName evidence="2">DUF4406 domain-containing protein</fullName>
    </submittedName>
</protein>
<dbReference type="GeneID" id="86055284"/>
<dbReference type="RefSeq" id="WP_154466923.1">
    <property type="nucleotide sequence ID" value="NZ_VUMI01000038.1"/>
</dbReference>
<proteinExistence type="predicted"/>
<dbReference type="InterPro" id="IPR056670">
    <property type="entry name" value="DUF7768"/>
</dbReference>
<reference evidence="2 3" key="1">
    <citation type="submission" date="2019-08" db="EMBL/GenBank/DDBJ databases">
        <title>In-depth cultivation of the pig gut microbiome towards novel bacterial diversity and tailored functional studies.</title>
        <authorList>
            <person name="Wylensek D."/>
            <person name="Hitch T.C.A."/>
            <person name="Clavel T."/>
        </authorList>
    </citation>
    <scope>NUCLEOTIDE SEQUENCE [LARGE SCALE GENOMIC DNA]</scope>
    <source>
        <strain evidence="2 3">WCA-389-WT-23B</strain>
    </source>
</reference>
<comment type="caution">
    <text evidence="2">The sequence shown here is derived from an EMBL/GenBank/DDBJ whole genome shotgun (WGS) entry which is preliminary data.</text>
</comment>
<accession>A0A6N7WL18</accession>
<dbReference type="EMBL" id="VUMI01000038">
    <property type="protein sequence ID" value="MSS90445.1"/>
    <property type="molecule type" value="Genomic_DNA"/>
</dbReference>